<organism evidence="1">
    <name type="scientific">marine metagenome</name>
    <dbReference type="NCBI Taxonomy" id="408172"/>
    <lineage>
        <taxon>unclassified sequences</taxon>
        <taxon>metagenomes</taxon>
        <taxon>ecological metagenomes</taxon>
    </lineage>
</organism>
<dbReference type="AlphaFoldDB" id="A0A382J4P7"/>
<evidence type="ECO:0000313" key="1">
    <source>
        <dbReference type="EMBL" id="SVC06053.1"/>
    </source>
</evidence>
<name>A0A382J4P7_9ZZZZ</name>
<gene>
    <name evidence="1" type="ORF">METZ01_LOCUS258907</name>
</gene>
<accession>A0A382J4P7</accession>
<reference evidence="1" key="1">
    <citation type="submission" date="2018-05" db="EMBL/GenBank/DDBJ databases">
        <authorList>
            <person name="Lanie J.A."/>
            <person name="Ng W.-L."/>
            <person name="Kazmierczak K.M."/>
            <person name="Andrzejewski T.M."/>
            <person name="Davidsen T.M."/>
            <person name="Wayne K.J."/>
            <person name="Tettelin H."/>
            <person name="Glass J.I."/>
            <person name="Rusch D."/>
            <person name="Podicherti R."/>
            <person name="Tsui H.-C.T."/>
            <person name="Winkler M.E."/>
        </authorList>
    </citation>
    <scope>NUCLEOTIDE SEQUENCE</scope>
</reference>
<proteinExistence type="predicted"/>
<dbReference type="EMBL" id="UINC01071280">
    <property type="protein sequence ID" value="SVC06053.1"/>
    <property type="molecule type" value="Genomic_DNA"/>
</dbReference>
<protein>
    <submittedName>
        <fullName evidence="1">Uncharacterized protein</fullName>
    </submittedName>
</protein>
<sequence>MQRAAQLDPSLVRAHIRLAISSVNSAVPEGVGGQGG</sequence>